<dbReference type="Proteomes" id="UP000759537">
    <property type="component" value="Unassembled WGS sequence"/>
</dbReference>
<organism evidence="2 3">
    <name type="scientific">Russula ochroleuca</name>
    <dbReference type="NCBI Taxonomy" id="152965"/>
    <lineage>
        <taxon>Eukaryota</taxon>
        <taxon>Fungi</taxon>
        <taxon>Dikarya</taxon>
        <taxon>Basidiomycota</taxon>
        <taxon>Agaricomycotina</taxon>
        <taxon>Agaricomycetes</taxon>
        <taxon>Russulales</taxon>
        <taxon>Russulaceae</taxon>
        <taxon>Russula</taxon>
    </lineage>
</organism>
<evidence type="ECO:0000256" key="1">
    <source>
        <dbReference type="SAM" id="Phobius"/>
    </source>
</evidence>
<evidence type="ECO:0000313" key="3">
    <source>
        <dbReference type="Proteomes" id="UP000759537"/>
    </source>
</evidence>
<keyword evidence="1" id="KW-0812">Transmembrane</keyword>
<dbReference type="SUPFAM" id="SSF56112">
    <property type="entry name" value="Protein kinase-like (PK-like)"/>
    <property type="match status" value="1"/>
</dbReference>
<keyword evidence="1" id="KW-0472">Membrane</keyword>
<evidence type="ECO:0000313" key="2">
    <source>
        <dbReference type="EMBL" id="KAF8474465.1"/>
    </source>
</evidence>
<proteinExistence type="predicted"/>
<dbReference type="OrthoDB" id="5987198at2759"/>
<reference evidence="2" key="2">
    <citation type="journal article" date="2020" name="Nat. Commun.">
        <title>Large-scale genome sequencing of mycorrhizal fungi provides insights into the early evolution of symbiotic traits.</title>
        <authorList>
            <person name="Miyauchi S."/>
            <person name="Kiss E."/>
            <person name="Kuo A."/>
            <person name="Drula E."/>
            <person name="Kohler A."/>
            <person name="Sanchez-Garcia M."/>
            <person name="Morin E."/>
            <person name="Andreopoulos B."/>
            <person name="Barry K.W."/>
            <person name="Bonito G."/>
            <person name="Buee M."/>
            <person name="Carver A."/>
            <person name="Chen C."/>
            <person name="Cichocki N."/>
            <person name="Clum A."/>
            <person name="Culley D."/>
            <person name="Crous P.W."/>
            <person name="Fauchery L."/>
            <person name="Girlanda M."/>
            <person name="Hayes R.D."/>
            <person name="Keri Z."/>
            <person name="LaButti K."/>
            <person name="Lipzen A."/>
            <person name="Lombard V."/>
            <person name="Magnuson J."/>
            <person name="Maillard F."/>
            <person name="Murat C."/>
            <person name="Nolan M."/>
            <person name="Ohm R.A."/>
            <person name="Pangilinan J."/>
            <person name="Pereira M.F."/>
            <person name="Perotto S."/>
            <person name="Peter M."/>
            <person name="Pfister S."/>
            <person name="Riley R."/>
            <person name="Sitrit Y."/>
            <person name="Stielow J.B."/>
            <person name="Szollosi G."/>
            <person name="Zifcakova L."/>
            <person name="Stursova M."/>
            <person name="Spatafora J.W."/>
            <person name="Tedersoo L."/>
            <person name="Vaario L.M."/>
            <person name="Yamada A."/>
            <person name="Yan M."/>
            <person name="Wang P."/>
            <person name="Xu J."/>
            <person name="Bruns T."/>
            <person name="Baldrian P."/>
            <person name="Vilgalys R."/>
            <person name="Dunand C."/>
            <person name="Henrissat B."/>
            <person name="Grigoriev I.V."/>
            <person name="Hibbett D."/>
            <person name="Nagy L.G."/>
            <person name="Martin F.M."/>
        </authorList>
    </citation>
    <scope>NUCLEOTIDE SEQUENCE</scope>
    <source>
        <strain evidence="2">Prilba</strain>
    </source>
</reference>
<keyword evidence="1" id="KW-1133">Transmembrane helix</keyword>
<sequence length="368" mass="42326">MQVTSSHSQPNYRGPVELSSYEIKWRDRQPLLESKGYMLRPRLRPGWTPSWLSTGQEYFSCEDSARLPHRPLLVDTTRISDGKLVYIKEVRTGDLESSIALMLGAIDDPTNHSVPILDTFEDLVDKSISYLVMPFLRLMDSPPFEVVEEVLDFADQILEVCSGHELTKMCFSNALDCSPKNVLMDATHMYPLGFHPVQDIFLDDVTTFAPTIRRLEAGVKYYFVDYGISSYFPAGSQRELVLGIAGRDQDVPELSNNVPYDPFKVDIFTVGNVLRGEFQTNYSNLGFFTPLIEHMTQTDPSNRPSAEQALQRWRTIRARIYTLHRYWRLRNSKEPPLFGPILDFFYLLGSIPCIFRLLGRMFKLRPFI</sequence>
<keyword evidence="3" id="KW-1185">Reference proteome</keyword>
<dbReference type="EMBL" id="WHVB01000017">
    <property type="protein sequence ID" value="KAF8474465.1"/>
    <property type="molecule type" value="Genomic_DNA"/>
</dbReference>
<gene>
    <name evidence="2" type="ORF">DFH94DRAFT_635885</name>
</gene>
<evidence type="ECO:0008006" key="4">
    <source>
        <dbReference type="Google" id="ProtNLM"/>
    </source>
</evidence>
<feature type="transmembrane region" description="Helical" evidence="1">
    <location>
        <begin position="337"/>
        <end position="358"/>
    </location>
</feature>
<dbReference type="AlphaFoldDB" id="A0A9P5K259"/>
<comment type="caution">
    <text evidence="2">The sequence shown here is derived from an EMBL/GenBank/DDBJ whole genome shotgun (WGS) entry which is preliminary data.</text>
</comment>
<reference evidence="2" key="1">
    <citation type="submission" date="2019-10" db="EMBL/GenBank/DDBJ databases">
        <authorList>
            <consortium name="DOE Joint Genome Institute"/>
            <person name="Kuo A."/>
            <person name="Miyauchi S."/>
            <person name="Kiss E."/>
            <person name="Drula E."/>
            <person name="Kohler A."/>
            <person name="Sanchez-Garcia M."/>
            <person name="Andreopoulos B."/>
            <person name="Barry K.W."/>
            <person name="Bonito G."/>
            <person name="Buee M."/>
            <person name="Carver A."/>
            <person name="Chen C."/>
            <person name="Cichocki N."/>
            <person name="Clum A."/>
            <person name="Culley D."/>
            <person name="Crous P.W."/>
            <person name="Fauchery L."/>
            <person name="Girlanda M."/>
            <person name="Hayes R."/>
            <person name="Keri Z."/>
            <person name="LaButti K."/>
            <person name="Lipzen A."/>
            <person name="Lombard V."/>
            <person name="Magnuson J."/>
            <person name="Maillard F."/>
            <person name="Morin E."/>
            <person name="Murat C."/>
            <person name="Nolan M."/>
            <person name="Ohm R."/>
            <person name="Pangilinan J."/>
            <person name="Pereira M."/>
            <person name="Perotto S."/>
            <person name="Peter M."/>
            <person name="Riley R."/>
            <person name="Sitrit Y."/>
            <person name="Stielow B."/>
            <person name="Szollosi G."/>
            <person name="Zifcakova L."/>
            <person name="Stursova M."/>
            <person name="Spatafora J.W."/>
            <person name="Tedersoo L."/>
            <person name="Vaario L.-M."/>
            <person name="Yamada A."/>
            <person name="Yan M."/>
            <person name="Wang P."/>
            <person name="Xu J."/>
            <person name="Bruns T."/>
            <person name="Baldrian P."/>
            <person name="Vilgalys R."/>
            <person name="Henrissat B."/>
            <person name="Grigoriev I.V."/>
            <person name="Hibbett D."/>
            <person name="Nagy L.G."/>
            <person name="Martin F.M."/>
        </authorList>
    </citation>
    <scope>NUCLEOTIDE SEQUENCE</scope>
    <source>
        <strain evidence="2">Prilba</strain>
    </source>
</reference>
<protein>
    <recommendedName>
        <fullName evidence="4">Protein kinase domain-containing protein</fullName>
    </recommendedName>
</protein>
<accession>A0A9P5K259</accession>
<name>A0A9P5K259_9AGAM</name>
<dbReference type="InterPro" id="IPR011009">
    <property type="entry name" value="Kinase-like_dom_sf"/>
</dbReference>